<gene>
    <name evidence="3" type="ORF">HJG54_07955</name>
</gene>
<feature type="region of interest" description="Disordered" evidence="1">
    <location>
        <begin position="153"/>
        <end position="214"/>
    </location>
</feature>
<dbReference type="EMBL" id="CP053586">
    <property type="protein sequence ID" value="WNZ22795.1"/>
    <property type="molecule type" value="Genomic_DNA"/>
</dbReference>
<keyword evidence="2" id="KW-0472">Membrane</keyword>
<accession>A0AA96WD71</accession>
<evidence type="ECO:0000256" key="2">
    <source>
        <dbReference type="SAM" id="Phobius"/>
    </source>
</evidence>
<evidence type="ECO:0000256" key="1">
    <source>
        <dbReference type="SAM" id="MobiDB-lite"/>
    </source>
</evidence>
<reference evidence="3" key="1">
    <citation type="submission" date="2020-05" db="EMBL/GenBank/DDBJ databases">
        <authorList>
            <person name="Zhu T."/>
            <person name="Keshari N."/>
            <person name="Lu X."/>
        </authorList>
    </citation>
    <scope>NUCLEOTIDE SEQUENCE</scope>
    <source>
        <strain evidence="3">NK1-12</strain>
    </source>
</reference>
<sequence length="214" mass="23648">MLTYLLAIVVGLGSFSLYMAAFFFPEVHRKYDLIWSGVGMFYALVLWVCAGRITGGVLLGQVASVALLSWFGWQTLKLRREQTPTAQQTQLPEAATSASEVVQLMIQQLRANLQQSADRSPLAAQLNRTIDRLEEGWIGLSSWFKALTISLTSPESNPTSLTSNSQKTVPSREPSAEWAELEPESYPDLDTIDGTSAEPSYRLDASNSKNGEKR</sequence>
<evidence type="ECO:0008006" key="4">
    <source>
        <dbReference type="Google" id="ProtNLM"/>
    </source>
</evidence>
<feature type="transmembrane region" description="Helical" evidence="2">
    <location>
        <begin position="6"/>
        <end position="24"/>
    </location>
</feature>
<dbReference type="Pfam" id="PF07444">
    <property type="entry name" value="Ycf66_N"/>
    <property type="match status" value="1"/>
</dbReference>
<evidence type="ECO:0000313" key="3">
    <source>
        <dbReference type="EMBL" id="WNZ22795.1"/>
    </source>
</evidence>
<feature type="compositionally biased region" description="Acidic residues" evidence="1">
    <location>
        <begin position="179"/>
        <end position="191"/>
    </location>
</feature>
<keyword evidence="2" id="KW-0812">Transmembrane</keyword>
<feature type="compositionally biased region" description="Polar residues" evidence="1">
    <location>
        <begin position="153"/>
        <end position="169"/>
    </location>
</feature>
<protein>
    <recommendedName>
        <fullName evidence="4">Ycf66 family protein</fullName>
    </recommendedName>
</protein>
<name>A0AA96WD71_9CYAN</name>
<dbReference type="InterPro" id="IPR010004">
    <property type="entry name" value="Uncharacterised_Ycf66"/>
</dbReference>
<dbReference type="AlphaFoldDB" id="A0AA96WD71"/>
<dbReference type="RefSeq" id="WP_316434337.1">
    <property type="nucleotide sequence ID" value="NZ_CP053586.1"/>
</dbReference>
<feature type="transmembrane region" description="Helical" evidence="2">
    <location>
        <begin position="31"/>
        <end position="48"/>
    </location>
</feature>
<proteinExistence type="predicted"/>
<feature type="transmembrane region" description="Helical" evidence="2">
    <location>
        <begin position="54"/>
        <end position="73"/>
    </location>
</feature>
<organism evidence="3">
    <name type="scientific">Leptolyngbya sp. NK1-12</name>
    <dbReference type="NCBI Taxonomy" id="2547451"/>
    <lineage>
        <taxon>Bacteria</taxon>
        <taxon>Bacillati</taxon>
        <taxon>Cyanobacteriota</taxon>
        <taxon>Cyanophyceae</taxon>
        <taxon>Leptolyngbyales</taxon>
        <taxon>Leptolyngbyaceae</taxon>
        <taxon>Leptolyngbya group</taxon>
        <taxon>Leptolyngbya</taxon>
    </lineage>
</organism>
<keyword evidence="2" id="KW-1133">Transmembrane helix</keyword>
<feature type="compositionally biased region" description="Polar residues" evidence="1">
    <location>
        <begin position="205"/>
        <end position="214"/>
    </location>
</feature>